<proteinExistence type="predicted"/>
<dbReference type="AlphaFoldDB" id="A0A9D4MH55"/>
<dbReference type="PANTHER" id="PTHR32046:SF14">
    <property type="match status" value="1"/>
</dbReference>
<evidence type="ECO:0000313" key="2">
    <source>
        <dbReference type="Proteomes" id="UP000828390"/>
    </source>
</evidence>
<evidence type="ECO:0000313" key="1">
    <source>
        <dbReference type="EMBL" id="KAH3876141.1"/>
    </source>
</evidence>
<reference evidence="1" key="2">
    <citation type="submission" date="2020-11" db="EMBL/GenBank/DDBJ databases">
        <authorList>
            <person name="McCartney M.A."/>
            <person name="Auch B."/>
            <person name="Kono T."/>
            <person name="Mallez S."/>
            <person name="Becker A."/>
            <person name="Gohl D.M."/>
            <person name="Silverstein K.A.T."/>
            <person name="Koren S."/>
            <person name="Bechman K.B."/>
            <person name="Herman A."/>
            <person name="Abrahante J.E."/>
            <person name="Garbe J."/>
        </authorList>
    </citation>
    <scope>NUCLEOTIDE SEQUENCE</scope>
    <source>
        <strain evidence="1">Duluth1</strain>
        <tissue evidence="1">Whole animal</tissue>
    </source>
</reference>
<dbReference type="EMBL" id="JAIWYP010000002">
    <property type="protein sequence ID" value="KAH3876141.1"/>
    <property type="molecule type" value="Genomic_DNA"/>
</dbReference>
<gene>
    <name evidence="1" type="ORF">DPMN_039423</name>
</gene>
<protein>
    <submittedName>
        <fullName evidence="1">Uncharacterized protein</fullName>
    </submittedName>
</protein>
<comment type="caution">
    <text evidence="1">The sequence shown here is derived from an EMBL/GenBank/DDBJ whole genome shotgun (WGS) entry which is preliminary data.</text>
</comment>
<organism evidence="1 2">
    <name type="scientific">Dreissena polymorpha</name>
    <name type="common">Zebra mussel</name>
    <name type="synonym">Mytilus polymorpha</name>
    <dbReference type="NCBI Taxonomy" id="45954"/>
    <lineage>
        <taxon>Eukaryota</taxon>
        <taxon>Metazoa</taxon>
        <taxon>Spiralia</taxon>
        <taxon>Lophotrochozoa</taxon>
        <taxon>Mollusca</taxon>
        <taxon>Bivalvia</taxon>
        <taxon>Autobranchia</taxon>
        <taxon>Heteroconchia</taxon>
        <taxon>Euheterodonta</taxon>
        <taxon>Imparidentia</taxon>
        <taxon>Neoheterodontei</taxon>
        <taxon>Myida</taxon>
        <taxon>Dreissenoidea</taxon>
        <taxon>Dreissenidae</taxon>
        <taxon>Dreissena</taxon>
    </lineage>
</organism>
<dbReference type="PANTHER" id="PTHR32046">
    <property type="entry name" value="G DOMAIN-CONTAINING PROTEIN"/>
    <property type="match status" value="1"/>
</dbReference>
<dbReference type="Proteomes" id="UP000828390">
    <property type="component" value="Unassembled WGS sequence"/>
</dbReference>
<accession>A0A9D4MH55</accession>
<sequence length="255" mass="29007">MSMLGKDIEANICSMITFADGLDPPVKNALQMSYLPFGKLFSFNNSALFAKNTKSDSPSLSPIFWDMSLQSFRIFFKHLETLPSTSLKLTSDVLKERHELEAIVKNLQPRLDVGLMKINSLNAQIKSFKENTSSIAANKETSHTLLIQEKLIDELKADLNKVVETVDEMIEAFYASKARLNEIALRPHPLTMKEHIDLLIENEKMDKNNGWVERIESLHFFRGRANIEENLSQFRMQATSLVTESNGTARNKKKD</sequence>
<reference evidence="1" key="1">
    <citation type="journal article" date="2019" name="bioRxiv">
        <title>The Genome of the Zebra Mussel, Dreissena polymorpha: A Resource for Invasive Species Research.</title>
        <authorList>
            <person name="McCartney M.A."/>
            <person name="Auch B."/>
            <person name="Kono T."/>
            <person name="Mallez S."/>
            <person name="Zhang Y."/>
            <person name="Obille A."/>
            <person name="Becker A."/>
            <person name="Abrahante J.E."/>
            <person name="Garbe J."/>
            <person name="Badalamenti J.P."/>
            <person name="Herman A."/>
            <person name="Mangelson H."/>
            <person name="Liachko I."/>
            <person name="Sullivan S."/>
            <person name="Sone E.D."/>
            <person name="Koren S."/>
            <person name="Silverstein K.A.T."/>
            <person name="Beckman K.B."/>
            <person name="Gohl D.M."/>
        </authorList>
    </citation>
    <scope>NUCLEOTIDE SEQUENCE</scope>
    <source>
        <strain evidence="1">Duluth1</strain>
        <tissue evidence="1">Whole animal</tissue>
    </source>
</reference>
<name>A0A9D4MH55_DREPO</name>
<keyword evidence="2" id="KW-1185">Reference proteome</keyword>